<dbReference type="OrthoDB" id="1441538at2"/>
<keyword evidence="3" id="KW-1185">Reference proteome</keyword>
<dbReference type="Pfam" id="PF05118">
    <property type="entry name" value="Asp_Arg_Hydrox"/>
    <property type="match status" value="1"/>
</dbReference>
<dbReference type="RefSeq" id="WP_089369787.1">
    <property type="nucleotide sequence ID" value="NZ_BMEP01000002.1"/>
</dbReference>
<feature type="domain" description="Aspartyl/asparaginy/proline hydroxylase" evidence="1">
    <location>
        <begin position="30"/>
        <end position="174"/>
    </location>
</feature>
<dbReference type="InterPro" id="IPR007803">
    <property type="entry name" value="Asp/Arg/Pro-Hydrxlase"/>
</dbReference>
<evidence type="ECO:0000259" key="1">
    <source>
        <dbReference type="Pfam" id="PF05118"/>
    </source>
</evidence>
<name>A0A238VWY3_9FLAO</name>
<dbReference type="AlphaFoldDB" id="A0A238VWY3"/>
<dbReference type="EMBL" id="FZNY01000001">
    <property type="protein sequence ID" value="SNR38644.1"/>
    <property type="molecule type" value="Genomic_DNA"/>
</dbReference>
<evidence type="ECO:0000313" key="2">
    <source>
        <dbReference type="EMBL" id="SNR38644.1"/>
    </source>
</evidence>
<dbReference type="Gene3D" id="2.60.120.330">
    <property type="entry name" value="B-lactam Antibiotic, Isopenicillin N Synthase, Chain"/>
    <property type="match status" value="1"/>
</dbReference>
<dbReference type="Proteomes" id="UP000198379">
    <property type="component" value="Unassembled WGS sequence"/>
</dbReference>
<sequence>MSLSSARFPFNFSEDRLLRDYKICESFAFSEHYNSNDYDGSWKLIALRSMDGATDNVRAFSLTGEFFDTPLLEKCAYFKEIIDTFKCDKEAIRLLNLSAGSRIHEHTDLDLGYEDGLFRVHVPITTNKDVRFYINKELVTMEVGSCWYGNFNLPHAVENNGTSDRIHFVMDCKRNAWSDALFATLGYDFEQENKQASYSEDEKQRIIEELKRQGTAVSQELIQNILNS</sequence>
<accession>A0A238VWY3</accession>
<proteinExistence type="predicted"/>
<reference evidence="2 3" key="1">
    <citation type="submission" date="2017-06" db="EMBL/GenBank/DDBJ databases">
        <authorList>
            <person name="Kim H.J."/>
            <person name="Triplett B.A."/>
        </authorList>
    </citation>
    <scope>NUCLEOTIDE SEQUENCE [LARGE SCALE GENOMIC DNA]</scope>
    <source>
        <strain evidence="2 3">DSM 25597</strain>
    </source>
</reference>
<dbReference type="InterPro" id="IPR027443">
    <property type="entry name" value="IPNS-like_sf"/>
</dbReference>
<protein>
    <submittedName>
        <fullName evidence="2">Aspartyl/Asparaginyl beta-hydroxylase</fullName>
    </submittedName>
</protein>
<dbReference type="SUPFAM" id="SSF51197">
    <property type="entry name" value="Clavaminate synthase-like"/>
    <property type="match status" value="1"/>
</dbReference>
<organism evidence="2 3">
    <name type="scientific">Dokdonia pacifica</name>
    <dbReference type="NCBI Taxonomy" id="1627892"/>
    <lineage>
        <taxon>Bacteria</taxon>
        <taxon>Pseudomonadati</taxon>
        <taxon>Bacteroidota</taxon>
        <taxon>Flavobacteriia</taxon>
        <taxon>Flavobacteriales</taxon>
        <taxon>Flavobacteriaceae</taxon>
        <taxon>Dokdonia</taxon>
    </lineage>
</organism>
<evidence type="ECO:0000313" key="3">
    <source>
        <dbReference type="Proteomes" id="UP000198379"/>
    </source>
</evidence>
<gene>
    <name evidence="2" type="ORF">SAMN06265376_101447</name>
</gene>